<accession>A0A370HQZ0</accession>
<gene>
    <name evidence="1" type="ORF">DES45_102348</name>
</gene>
<reference evidence="1 2" key="1">
    <citation type="submission" date="2018-07" db="EMBL/GenBank/DDBJ databases">
        <title>Genomic Encyclopedia of Type Strains, Phase IV (KMG-IV): sequencing the most valuable type-strain genomes for metagenomic binning, comparative biology and taxonomic classification.</title>
        <authorList>
            <person name="Goeker M."/>
        </authorList>
    </citation>
    <scope>NUCLEOTIDE SEQUENCE [LARGE SCALE GENOMIC DNA]</scope>
    <source>
        <strain evidence="1 2">DSM 14364</strain>
    </source>
</reference>
<comment type="caution">
    <text evidence="1">The sequence shown here is derived from an EMBL/GenBank/DDBJ whole genome shotgun (WGS) entry which is preliminary data.</text>
</comment>
<evidence type="ECO:0000313" key="2">
    <source>
        <dbReference type="Proteomes" id="UP000254925"/>
    </source>
</evidence>
<dbReference type="Proteomes" id="UP000254925">
    <property type="component" value="Unassembled WGS sequence"/>
</dbReference>
<sequence length="38" mass="3913">MRPLKHSLVALVSAAVLGPFFVVSAYAATVIASALMLP</sequence>
<proteinExistence type="predicted"/>
<name>A0A370HQZ0_9HYPH</name>
<dbReference type="AlphaFoldDB" id="A0A370HQZ0"/>
<protein>
    <submittedName>
        <fullName evidence="1">Uncharacterized protein</fullName>
    </submittedName>
</protein>
<keyword evidence="2" id="KW-1185">Reference proteome</keyword>
<organism evidence="1 2">
    <name type="scientific">Microvirga subterranea</name>
    <dbReference type="NCBI Taxonomy" id="186651"/>
    <lineage>
        <taxon>Bacteria</taxon>
        <taxon>Pseudomonadati</taxon>
        <taxon>Pseudomonadota</taxon>
        <taxon>Alphaproteobacteria</taxon>
        <taxon>Hyphomicrobiales</taxon>
        <taxon>Methylobacteriaceae</taxon>
        <taxon>Microvirga</taxon>
    </lineage>
</organism>
<evidence type="ECO:0000313" key="1">
    <source>
        <dbReference type="EMBL" id="RDI60959.1"/>
    </source>
</evidence>
<dbReference type="EMBL" id="QQBB01000002">
    <property type="protein sequence ID" value="RDI60959.1"/>
    <property type="molecule type" value="Genomic_DNA"/>
</dbReference>